<organism evidence="6">
    <name type="scientific">hydrothermal vent metagenome</name>
    <dbReference type="NCBI Taxonomy" id="652676"/>
    <lineage>
        <taxon>unclassified sequences</taxon>
        <taxon>metagenomes</taxon>
        <taxon>ecological metagenomes</taxon>
    </lineage>
</organism>
<gene>
    <name evidence="6" type="ORF">MNB_SUP05-SYMBIONT-7-359</name>
</gene>
<feature type="domain" description="Plastocyanin-like" evidence="3">
    <location>
        <begin position="232"/>
        <end position="291"/>
    </location>
</feature>
<proteinExistence type="predicted"/>
<feature type="domain" description="Plastocyanin-like" evidence="5">
    <location>
        <begin position="54"/>
        <end position="169"/>
    </location>
</feature>
<dbReference type="GO" id="GO:0016491">
    <property type="term" value="F:oxidoreductase activity"/>
    <property type="evidence" value="ECO:0007669"/>
    <property type="project" value="UniProtKB-KW"/>
</dbReference>
<dbReference type="InterPro" id="IPR011707">
    <property type="entry name" value="Cu-oxidase-like_N"/>
</dbReference>
<dbReference type="CDD" id="cd13867">
    <property type="entry name" value="CuRO_2_CueO_FtsP"/>
    <property type="match status" value="1"/>
</dbReference>
<dbReference type="SUPFAM" id="SSF49503">
    <property type="entry name" value="Cupredoxins"/>
    <property type="match status" value="3"/>
</dbReference>
<dbReference type="GO" id="GO:0005507">
    <property type="term" value="F:copper ion binding"/>
    <property type="evidence" value="ECO:0007669"/>
    <property type="project" value="InterPro"/>
</dbReference>
<sequence length="489" mass="54753">MISRRKFIQAGLILAALPKQMALASGRLFGNHFQVPKLELGQRVGKQVSFDLTVQAGHSAILPNQLTPTLGVNQSFLGVTLRANKGDSVHIKVKNSLDKTTTLHWHGMKLPATADGGPHQSIHPNNTWLSEFDIIQDASTLWYHSHQLHETAEQVYHGLAGLFIIDDDKAKGLNLPIEYGVDDLPVIIQDKDFKQNGAFAYITSMRDRMMGKKGQTVLVNGVINPILKAKKSLLRLRILNASNAKTYHLSFDDHRPFHIIGSDGGLLEQSQTTHELRLSPAERVEIVVDVADGKTPILRHKPNHNQAQGGGMMRMMGSMMGDDKQMNLLQIDAHQAVKSNRNIPKNLVKHDNPKPSEVVKERKMILAMKMGPMMMFGGNPFSINGKAMDINRIDEVIKAGSTEIWTIENHSMMPHPFHIHDVQFKIIARRGGVKGHELGFKDVVYVRPSETVKVVMKFPKFSDAKIPYMYHCHILEHEDRGMMGQFTVV</sequence>
<evidence type="ECO:0000313" key="6">
    <source>
        <dbReference type="EMBL" id="SFV89485.1"/>
    </source>
</evidence>
<evidence type="ECO:0000259" key="5">
    <source>
        <dbReference type="Pfam" id="PF07732"/>
    </source>
</evidence>
<keyword evidence="1" id="KW-0479">Metal-binding</keyword>
<dbReference type="Pfam" id="PF07731">
    <property type="entry name" value="Cu-oxidase_2"/>
    <property type="match status" value="1"/>
</dbReference>
<dbReference type="CDD" id="cd04232">
    <property type="entry name" value="CuRO_1_CueO_FtsP"/>
    <property type="match status" value="1"/>
</dbReference>
<dbReference type="InterPro" id="IPR008972">
    <property type="entry name" value="Cupredoxin"/>
</dbReference>
<dbReference type="Pfam" id="PF00394">
    <property type="entry name" value="Cu-oxidase"/>
    <property type="match status" value="1"/>
</dbReference>
<evidence type="ECO:0000259" key="3">
    <source>
        <dbReference type="Pfam" id="PF00394"/>
    </source>
</evidence>
<dbReference type="PANTHER" id="PTHR48267:SF1">
    <property type="entry name" value="BILIRUBIN OXIDASE"/>
    <property type="match status" value="1"/>
</dbReference>
<dbReference type="Pfam" id="PF07732">
    <property type="entry name" value="Cu-oxidase_3"/>
    <property type="match status" value="1"/>
</dbReference>
<evidence type="ECO:0000256" key="1">
    <source>
        <dbReference type="ARBA" id="ARBA00022723"/>
    </source>
</evidence>
<protein>
    <submittedName>
        <fullName evidence="6">Multicopper oxidase</fullName>
    </submittedName>
</protein>
<accession>A0A1W1E6A9</accession>
<dbReference type="CDD" id="cd13890">
    <property type="entry name" value="CuRO_3_CueO_FtsP"/>
    <property type="match status" value="1"/>
</dbReference>
<feature type="domain" description="Plastocyanin-like" evidence="4">
    <location>
        <begin position="379"/>
        <end position="488"/>
    </location>
</feature>
<evidence type="ECO:0000256" key="2">
    <source>
        <dbReference type="ARBA" id="ARBA00023002"/>
    </source>
</evidence>
<dbReference type="AlphaFoldDB" id="A0A1W1E6A9"/>
<evidence type="ECO:0000259" key="4">
    <source>
        <dbReference type="Pfam" id="PF07731"/>
    </source>
</evidence>
<name>A0A1W1E6A9_9ZZZZ</name>
<dbReference type="EMBL" id="FPIA01000160">
    <property type="protein sequence ID" value="SFV89485.1"/>
    <property type="molecule type" value="Genomic_DNA"/>
</dbReference>
<dbReference type="InterPro" id="IPR011706">
    <property type="entry name" value="Cu-oxidase_C"/>
</dbReference>
<dbReference type="Gene3D" id="2.60.40.420">
    <property type="entry name" value="Cupredoxins - blue copper proteins"/>
    <property type="match status" value="3"/>
</dbReference>
<dbReference type="InterPro" id="IPR002355">
    <property type="entry name" value="Cu_oxidase_Cu_BS"/>
</dbReference>
<dbReference type="InterPro" id="IPR001117">
    <property type="entry name" value="Cu-oxidase_2nd"/>
</dbReference>
<dbReference type="PANTHER" id="PTHR48267">
    <property type="entry name" value="CUPREDOXIN SUPERFAMILY PROTEIN"/>
    <property type="match status" value="1"/>
</dbReference>
<reference evidence="6" key="1">
    <citation type="submission" date="2016-10" db="EMBL/GenBank/DDBJ databases">
        <authorList>
            <person name="de Groot N.N."/>
        </authorList>
    </citation>
    <scope>NUCLEOTIDE SEQUENCE</scope>
</reference>
<dbReference type="PROSITE" id="PS00080">
    <property type="entry name" value="MULTICOPPER_OXIDASE2"/>
    <property type="match status" value="1"/>
</dbReference>
<dbReference type="InterPro" id="IPR045087">
    <property type="entry name" value="Cu-oxidase_fam"/>
</dbReference>
<keyword evidence="2" id="KW-0560">Oxidoreductase</keyword>